<dbReference type="InterPro" id="IPR000917">
    <property type="entry name" value="Sulfatase_N"/>
</dbReference>
<name>H0QN80_ARTG1</name>
<organism evidence="4 5">
    <name type="scientific">Arthrobacter globiformis (strain ATCC 8010 / DSM 20124 / JCM 1332 / NBRC 12137 / NCIMB 8907 / NRRL B-2979 / 168)</name>
    <dbReference type="NCBI Taxonomy" id="1077972"/>
    <lineage>
        <taxon>Bacteria</taxon>
        <taxon>Bacillati</taxon>
        <taxon>Actinomycetota</taxon>
        <taxon>Actinomycetes</taxon>
        <taxon>Micrococcales</taxon>
        <taxon>Micrococcaceae</taxon>
        <taxon>Arthrobacter</taxon>
    </lineage>
</organism>
<dbReference type="RefSeq" id="WP_003802556.1">
    <property type="nucleotide sequence ID" value="NZ_BAEG01000064.1"/>
</dbReference>
<comment type="similarity">
    <text evidence="1">Belongs to the sulfatase family.</text>
</comment>
<dbReference type="CDD" id="cd16025">
    <property type="entry name" value="PAS_like"/>
    <property type="match status" value="1"/>
</dbReference>
<dbReference type="OrthoDB" id="9777306at2"/>
<evidence type="ECO:0000256" key="2">
    <source>
        <dbReference type="ARBA" id="ARBA00022801"/>
    </source>
</evidence>
<dbReference type="EMBL" id="BAEG01000064">
    <property type="protein sequence ID" value="GAB14281.1"/>
    <property type="molecule type" value="Genomic_DNA"/>
</dbReference>
<dbReference type="GO" id="GO:0004065">
    <property type="term" value="F:arylsulfatase activity"/>
    <property type="evidence" value="ECO:0007669"/>
    <property type="project" value="TreeGrafter"/>
</dbReference>
<dbReference type="STRING" id="1077972.ARGLB_064_00430"/>
<protein>
    <submittedName>
        <fullName evidence="4">Arylsulfatase</fullName>
    </submittedName>
</protein>
<gene>
    <name evidence="4" type="primary">astA</name>
    <name evidence="4" type="ORF">ARGLB_064_00430</name>
</gene>
<evidence type="ECO:0000313" key="4">
    <source>
        <dbReference type="EMBL" id="GAB14281.1"/>
    </source>
</evidence>
<dbReference type="AlphaFoldDB" id="H0QN80"/>
<comment type="caution">
    <text evidence="4">The sequence shown here is derived from an EMBL/GenBank/DDBJ whole genome shotgun (WGS) entry which is preliminary data.</text>
</comment>
<dbReference type="eggNOG" id="COG3119">
    <property type="taxonomic scope" value="Bacteria"/>
</dbReference>
<dbReference type="FunFam" id="3.40.720.10:FF:000047">
    <property type="entry name" value="Arylsulfatase"/>
    <property type="match status" value="1"/>
</dbReference>
<evidence type="ECO:0000313" key="5">
    <source>
        <dbReference type="Proteomes" id="UP000003828"/>
    </source>
</evidence>
<dbReference type="PANTHER" id="PTHR42693:SF53">
    <property type="entry name" value="ENDO-4-O-SULFATASE"/>
    <property type="match status" value="1"/>
</dbReference>
<keyword evidence="5" id="KW-1185">Reference proteome</keyword>
<dbReference type="InterPro" id="IPR017850">
    <property type="entry name" value="Alkaline_phosphatase_core_sf"/>
</dbReference>
<reference evidence="4 5" key="1">
    <citation type="submission" date="2011-12" db="EMBL/GenBank/DDBJ databases">
        <title>Whole genome shotgun sequence of Arthrobacter globiformis NBRC 12137.</title>
        <authorList>
            <person name="Miyazawa S."/>
            <person name="Hosoyama A."/>
            <person name="Tsuchikane K."/>
            <person name="Katsumata H."/>
            <person name="Yamazaki S."/>
            <person name="Fujita N."/>
        </authorList>
    </citation>
    <scope>NUCLEOTIDE SEQUENCE [LARGE SCALE GENOMIC DNA]</scope>
    <source>
        <strain evidence="4 5">NBRC 12137</strain>
    </source>
</reference>
<dbReference type="Pfam" id="PF00884">
    <property type="entry name" value="Sulfatase"/>
    <property type="match status" value="1"/>
</dbReference>
<evidence type="ECO:0000256" key="1">
    <source>
        <dbReference type="ARBA" id="ARBA00008779"/>
    </source>
</evidence>
<keyword evidence="2" id="KW-0378">Hydrolase</keyword>
<dbReference type="Gene3D" id="3.30.1120.10">
    <property type="match status" value="1"/>
</dbReference>
<accession>H0QN80</accession>
<dbReference type="SUPFAM" id="SSF53649">
    <property type="entry name" value="Alkaline phosphatase-like"/>
    <property type="match status" value="1"/>
</dbReference>
<dbReference type="InterPro" id="IPR050738">
    <property type="entry name" value="Sulfatase"/>
</dbReference>
<dbReference type="PANTHER" id="PTHR42693">
    <property type="entry name" value="ARYLSULFATASE FAMILY MEMBER"/>
    <property type="match status" value="1"/>
</dbReference>
<sequence length="552" mass="61298">MNDVALTPTRPNVVLILADDLGYSDLGSYGGEIDTPNLDQLASGGTRLTQFYTTARCSPSRASLLTGLHPHQTGIGVLTGDDSPVGYKGNLNRNCATAAEIFSANGYATGITGKWHLAADAHNPNDAWPTRRGFDYFYGTLTGCGSFYNPGTLVRGETNIEHEAQDPDFYYTDAITDEAVGFLDRATAQNKPFFLYVAYTAPHWPLHAPESDIDKYAGRFDAGWDHLRQERFERQYELGIVEPGTSLSPRDPEERAWDDTPDKAWQARRMQTYAAQVDRMDQGIGRIIAELKDRNQFDNTIIVFLSDNGASPEEIPHFERDTFVKRTDIYRPHTRAGEPVQLGNEPRIVPGPENTYSSYGRAWANLSNTPFRMYKKWTHEGGIAAPFIIHWPAGTVQEGRLLRHPLQLTSVLPTLLEAAGIDPPTEMNGNPVPAPEGTSFLNLLRQGEGKGTRPARHAVDAQTGTLYWEHAGNGAIRRGDWKLVRTFPGPWELYNLSKDSTELDDVVANNRDLAESLLADWAQWADRVGVLPFGRIVELYELRGRPAIEAAG</sequence>
<proteinExistence type="inferred from homology"/>
<evidence type="ECO:0000259" key="3">
    <source>
        <dbReference type="Pfam" id="PF00884"/>
    </source>
</evidence>
<dbReference type="Proteomes" id="UP000003828">
    <property type="component" value="Unassembled WGS sequence"/>
</dbReference>
<feature type="domain" description="Sulfatase N-terminal" evidence="3">
    <location>
        <begin position="11"/>
        <end position="421"/>
    </location>
</feature>
<dbReference type="Gene3D" id="3.40.720.10">
    <property type="entry name" value="Alkaline Phosphatase, subunit A"/>
    <property type="match status" value="1"/>
</dbReference>